<gene>
    <name evidence="2" type="ORF">GH714_022547</name>
</gene>
<dbReference type="AlphaFoldDB" id="A0A6A6LM11"/>
<feature type="compositionally biased region" description="Polar residues" evidence="1">
    <location>
        <begin position="1"/>
        <end position="34"/>
    </location>
</feature>
<feature type="compositionally biased region" description="Low complexity" evidence="1">
    <location>
        <begin position="204"/>
        <end position="214"/>
    </location>
</feature>
<protein>
    <submittedName>
        <fullName evidence="2">Uncharacterized protein</fullName>
    </submittedName>
</protein>
<dbReference type="PANTHER" id="PTHR46837">
    <property type="entry name" value="PROTEIN MLN51 HOMOLOG"/>
    <property type="match status" value="1"/>
</dbReference>
<dbReference type="Proteomes" id="UP000467840">
    <property type="component" value="Chromosome 4"/>
</dbReference>
<dbReference type="GO" id="GO:0035145">
    <property type="term" value="C:exon-exon junction complex"/>
    <property type="evidence" value="ECO:0007669"/>
    <property type="project" value="InterPro"/>
</dbReference>
<evidence type="ECO:0000313" key="2">
    <source>
        <dbReference type="EMBL" id="KAF2301308.1"/>
    </source>
</evidence>
<proteinExistence type="predicted"/>
<name>A0A6A6LM11_HEVBR</name>
<feature type="region of interest" description="Disordered" evidence="1">
    <location>
        <begin position="1"/>
        <end position="98"/>
    </location>
</feature>
<accession>A0A6A6LM11</accession>
<keyword evidence="3" id="KW-1185">Reference proteome</keyword>
<organism evidence="2 3">
    <name type="scientific">Hevea brasiliensis</name>
    <name type="common">Para rubber tree</name>
    <name type="synonym">Siphonia brasiliensis</name>
    <dbReference type="NCBI Taxonomy" id="3981"/>
    <lineage>
        <taxon>Eukaryota</taxon>
        <taxon>Viridiplantae</taxon>
        <taxon>Streptophyta</taxon>
        <taxon>Embryophyta</taxon>
        <taxon>Tracheophyta</taxon>
        <taxon>Spermatophyta</taxon>
        <taxon>Magnoliopsida</taxon>
        <taxon>eudicotyledons</taxon>
        <taxon>Gunneridae</taxon>
        <taxon>Pentapetalae</taxon>
        <taxon>rosids</taxon>
        <taxon>fabids</taxon>
        <taxon>Malpighiales</taxon>
        <taxon>Euphorbiaceae</taxon>
        <taxon>Crotonoideae</taxon>
        <taxon>Micrandreae</taxon>
        <taxon>Hevea</taxon>
    </lineage>
</organism>
<comment type="caution">
    <text evidence="2">The sequence shown here is derived from an EMBL/GenBank/DDBJ whole genome shotgun (WGS) entry which is preliminary data.</text>
</comment>
<sequence length="545" mass="58986">MSYQSAPVQNQVNRASSATQPHSVQRSPVQNRAQPSVLAPGQQFGQRTGSGSQASSPPKTALSINSYESGETETTSESSKSKGALVGKGKESIQGSGRGSVLYGGTQVMGASGNMGVGHGDQNFPATPAFLPGVVMQFGGQHPGGIGVPAVGMAFPGYVAQPQLGLGNSEMTWLPVLAGAAGALGATYCSPYIGVDGAYHARPSGQTSSVGSSSKESDNINKSNNEWKPSQRPELVNDEFGQRQKPRRQVEFYMLLPRGLAPFIFALDLAPCVLQRLFWSALGCNMLQDILVLYAKSNGSKHVFCHWYVAKSDWLSELWCNKVSFEFFVEILDYNVSTNFQGVRCVNCPQMEGSPVIQQRIPSKNSFAFLNTLEVVSVPDALIKDDASTFNPFERFQGLFSQALETPYRVNMGGPTIFPENDTLGRTWVSDQGFLVNPNVATNVSENGADKYLLQDEATPDIAHPAAYRSYTVGKIRPDSLGKFCETAEKCLAERRIDRPSIGVVLRNLEYALQLQEVVVPGDPEEDITIMVAELSPQINFQACE</sequence>
<reference evidence="2 3" key="1">
    <citation type="journal article" date="2020" name="Mol. Plant">
        <title>The Chromosome-Based Rubber Tree Genome Provides New Insights into Spurge Genome Evolution and Rubber Biosynthesis.</title>
        <authorList>
            <person name="Liu J."/>
            <person name="Shi C."/>
            <person name="Shi C.C."/>
            <person name="Li W."/>
            <person name="Zhang Q.J."/>
            <person name="Zhang Y."/>
            <person name="Li K."/>
            <person name="Lu H.F."/>
            <person name="Shi C."/>
            <person name="Zhu S.T."/>
            <person name="Xiao Z.Y."/>
            <person name="Nan H."/>
            <person name="Yue Y."/>
            <person name="Zhu X.G."/>
            <person name="Wu Y."/>
            <person name="Hong X.N."/>
            <person name="Fan G.Y."/>
            <person name="Tong Y."/>
            <person name="Zhang D."/>
            <person name="Mao C.L."/>
            <person name="Liu Y.L."/>
            <person name="Hao S.J."/>
            <person name="Liu W.Q."/>
            <person name="Lv M.Q."/>
            <person name="Zhang H.B."/>
            <person name="Liu Y."/>
            <person name="Hu-Tang G.R."/>
            <person name="Wang J.P."/>
            <person name="Wang J.H."/>
            <person name="Sun Y.H."/>
            <person name="Ni S.B."/>
            <person name="Chen W.B."/>
            <person name="Zhang X.C."/>
            <person name="Jiao Y.N."/>
            <person name="Eichler E.E."/>
            <person name="Li G.H."/>
            <person name="Liu X."/>
            <person name="Gao L.Z."/>
        </authorList>
    </citation>
    <scope>NUCLEOTIDE SEQUENCE [LARGE SCALE GENOMIC DNA]</scope>
    <source>
        <strain evidence="3">cv. GT1</strain>
        <tissue evidence="2">Leaf</tissue>
    </source>
</reference>
<dbReference type="GO" id="GO:0006397">
    <property type="term" value="P:mRNA processing"/>
    <property type="evidence" value="ECO:0007669"/>
    <property type="project" value="InterPro"/>
</dbReference>
<evidence type="ECO:0000256" key="1">
    <source>
        <dbReference type="SAM" id="MobiDB-lite"/>
    </source>
</evidence>
<feature type="region of interest" description="Disordered" evidence="1">
    <location>
        <begin position="204"/>
        <end position="242"/>
    </location>
</feature>
<dbReference type="EMBL" id="JAAGAX010000010">
    <property type="protein sequence ID" value="KAF2301308.1"/>
    <property type="molecule type" value="Genomic_DNA"/>
</dbReference>
<evidence type="ECO:0000313" key="3">
    <source>
        <dbReference type="Proteomes" id="UP000467840"/>
    </source>
</evidence>
<feature type="compositionally biased region" description="Low complexity" evidence="1">
    <location>
        <begin position="68"/>
        <end position="83"/>
    </location>
</feature>
<dbReference type="PANTHER" id="PTHR46837:SF5">
    <property type="entry name" value="PROTEIN MLN51 HOMOLOG"/>
    <property type="match status" value="1"/>
</dbReference>
<feature type="compositionally biased region" description="Polar residues" evidence="1">
    <location>
        <begin position="43"/>
        <end position="67"/>
    </location>
</feature>
<dbReference type="InterPro" id="IPR044796">
    <property type="entry name" value="MLN51_plant"/>
</dbReference>
<dbReference type="GO" id="GO:0003729">
    <property type="term" value="F:mRNA binding"/>
    <property type="evidence" value="ECO:0007669"/>
    <property type="project" value="InterPro"/>
</dbReference>